<organism evidence="1 2">
    <name type="scientific">Cetraspora pellucida</name>
    <dbReference type="NCBI Taxonomy" id="1433469"/>
    <lineage>
        <taxon>Eukaryota</taxon>
        <taxon>Fungi</taxon>
        <taxon>Fungi incertae sedis</taxon>
        <taxon>Mucoromycota</taxon>
        <taxon>Glomeromycotina</taxon>
        <taxon>Glomeromycetes</taxon>
        <taxon>Diversisporales</taxon>
        <taxon>Gigasporaceae</taxon>
        <taxon>Cetraspora</taxon>
    </lineage>
</organism>
<proteinExistence type="predicted"/>
<dbReference type="Proteomes" id="UP000789366">
    <property type="component" value="Unassembled WGS sequence"/>
</dbReference>
<name>A0ACA9KKY6_9GLOM</name>
<evidence type="ECO:0000313" key="1">
    <source>
        <dbReference type="EMBL" id="CAG8479332.1"/>
    </source>
</evidence>
<accession>A0ACA9KKY6</accession>
<keyword evidence="2" id="KW-1185">Reference proteome</keyword>
<evidence type="ECO:0000313" key="2">
    <source>
        <dbReference type="Proteomes" id="UP000789366"/>
    </source>
</evidence>
<sequence length="178" mass="21436">MLSWQRHEITQSLYYYSEINSNELFDNKFNEEDYNAQKVHLTSLLKELSSNDIVKTYKIQQFCQHFWHVLAIDDAAFFYITLISRHWYKTKKMQDSDLDKQPYMNAYSRQLNENYLFCPKFPPMYQIIKLRRDKAVHTAVEAGGDSIYCLKRILNNWFVEEGKLVHVKDDDRKNFDPN</sequence>
<comment type="caution">
    <text evidence="1">The sequence shown here is derived from an EMBL/GenBank/DDBJ whole genome shotgun (WGS) entry which is preliminary data.</text>
</comment>
<reference evidence="1" key="1">
    <citation type="submission" date="2021-06" db="EMBL/GenBank/DDBJ databases">
        <authorList>
            <person name="Kallberg Y."/>
            <person name="Tangrot J."/>
            <person name="Rosling A."/>
        </authorList>
    </citation>
    <scope>NUCLEOTIDE SEQUENCE</scope>
    <source>
        <strain evidence="1">28 12/20/2015</strain>
    </source>
</reference>
<gene>
    <name evidence="1" type="ORF">SPELUC_LOCUS2055</name>
</gene>
<dbReference type="EMBL" id="CAJVPW010001260">
    <property type="protein sequence ID" value="CAG8479332.1"/>
    <property type="molecule type" value="Genomic_DNA"/>
</dbReference>
<protein>
    <submittedName>
        <fullName evidence="1">5779_t:CDS:1</fullName>
    </submittedName>
</protein>